<reference evidence="1" key="1">
    <citation type="submission" date="2021-12" db="EMBL/GenBank/DDBJ databases">
        <authorList>
            <person name="Martin H S."/>
        </authorList>
    </citation>
    <scope>NUCLEOTIDE SEQUENCE</scope>
</reference>
<keyword evidence="2" id="KW-1185">Reference proteome</keyword>
<accession>A0A8J9Y493</accession>
<feature type="non-terminal residue" evidence="1">
    <location>
        <position position="72"/>
    </location>
</feature>
<gene>
    <name evidence="1" type="ORF">BINO364_LOCUS4771</name>
</gene>
<dbReference type="OrthoDB" id="7490433at2759"/>
<protein>
    <submittedName>
        <fullName evidence="1">Uncharacterized protein</fullName>
    </submittedName>
</protein>
<dbReference type="AlphaFoldDB" id="A0A8J9Y493"/>
<evidence type="ECO:0000313" key="2">
    <source>
        <dbReference type="Proteomes" id="UP000838878"/>
    </source>
</evidence>
<sequence>MLLDTSGKVEGKRSRGRSHTRWTELIKAVTQNSTVLCSRDAEYRYKWRHIAWARLAKENLWSTKTALPRAYD</sequence>
<organism evidence="1 2">
    <name type="scientific">Brenthis ino</name>
    <name type="common">lesser marbled fritillary</name>
    <dbReference type="NCBI Taxonomy" id="405034"/>
    <lineage>
        <taxon>Eukaryota</taxon>
        <taxon>Metazoa</taxon>
        <taxon>Ecdysozoa</taxon>
        <taxon>Arthropoda</taxon>
        <taxon>Hexapoda</taxon>
        <taxon>Insecta</taxon>
        <taxon>Pterygota</taxon>
        <taxon>Neoptera</taxon>
        <taxon>Endopterygota</taxon>
        <taxon>Lepidoptera</taxon>
        <taxon>Glossata</taxon>
        <taxon>Ditrysia</taxon>
        <taxon>Papilionoidea</taxon>
        <taxon>Nymphalidae</taxon>
        <taxon>Heliconiinae</taxon>
        <taxon>Argynnini</taxon>
        <taxon>Brenthis</taxon>
    </lineage>
</organism>
<name>A0A8J9Y493_9NEOP</name>
<proteinExistence type="predicted"/>
<evidence type="ECO:0000313" key="1">
    <source>
        <dbReference type="EMBL" id="CAH0718254.1"/>
    </source>
</evidence>
<dbReference type="EMBL" id="OV170232">
    <property type="protein sequence ID" value="CAH0718254.1"/>
    <property type="molecule type" value="Genomic_DNA"/>
</dbReference>
<dbReference type="Proteomes" id="UP000838878">
    <property type="component" value="Chromosome 12"/>
</dbReference>